<dbReference type="AlphaFoldDB" id="A0A5K1F8D2"/>
<evidence type="ECO:0000256" key="1">
    <source>
        <dbReference type="SAM" id="MobiDB-lite"/>
    </source>
</evidence>
<name>A0A5K1F8D2_9MAGN</name>
<feature type="region of interest" description="Disordered" evidence="1">
    <location>
        <begin position="1"/>
        <end position="28"/>
    </location>
</feature>
<protein>
    <submittedName>
        <fullName evidence="2">Uncharacterized protein</fullName>
    </submittedName>
</protein>
<proteinExistence type="predicted"/>
<feature type="compositionally biased region" description="Basic and acidic residues" evidence="1">
    <location>
        <begin position="1"/>
        <end position="12"/>
    </location>
</feature>
<reference evidence="2" key="1">
    <citation type="submission" date="2019-09" db="EMBL/GenBank/DDBJ databases">
        <authorList>
            <person name="Zhang L."/>
        </authorList>
    </citation>
    <scope>NUCLEOTIDE SEQUENCE</scope>
</reference>
<dbReference type="EMBL" id="LR721785">
    <property type="protein sequence ID" value="VVW59539.1"/>
    <property type="molecule type" value="Genomic_DNA"/>
</dbReference>
<gene>
    <name evidence="2" type="ORF">NYM_LOCUS23297</name>
</gene>
<sequence>MGSCLEKAKIEENSAQDSAQSSGTSYSPSSYMFRVFVFSWYCLFDGRFGGFVLASGFD</sequence>
<accession>A0A5K1F8D2</accession>
<organism evidence="2">
    <name type="scientific">Nymphaea colorata</name>
    <name type="common">pocket water lily</name>
    <dbReference type="NCBI Taxonomy" id="210225"/>
    <lineage>
        <taxon>Eukaryota</taxon>
        <taxon>Viridiplantae</taxon>
        <taxon>Streptophyta</taxon>
        <taxon>Embryophyta</taxon>
        <taxon>Tracheophyta</taxon>
        <taxon>Spermatophyta</taxon>
        <taxon>Magnoliopsida</taxon>
        <taxon>Nymphaeales</taxon>
        <taxon>Nymphaeaceae</taxon>
        <taxon>Nymphaea</taxon>
    </lineage>
</organism>
<feature type="compositionally biased region" description="Low complexity" evidence="1">
    <location>
        <begin position="18"/>
        <end position="28"/>
    </location>
</feature>
<evidence type="ECO:0000313" key="2">
    <source>
        <dbReference type="EMBL" id="VVW59539.1"/>
    </source>
</evidence>